<feature type="region of interest" description="Disordered" evidence="2">
    <location>
        <begin position="724"/>
        <end position="886"/>
    </location>
</feature>
<feature type="compositionally biased region" description="Basic and acidic residues" evidence="2">
    <location>
        <begin position="727"/>
        <end position="816"/>
    </location>
</feature>
<evidence type="ECO:0000256" key="2">
    <source>
        <dbReference type="SAM" id="MobiDB-lite"/>
    </source>
</evidence>
<evidence type="ECO:0000313" key="3">
    <source>
        <dbReference type="EMBL" id="KAK9222793.1"/>
    </source>
</evidence>
<feature type="compositionally biased region" description="Low complexity" evidence="2">
    <location>
        <begin position="582"/>
        <end position="593"/>
    </location>
</feature>
<dbReference type="GO" id="GO:0005737">
    <property type="term" value="C:cytoplasm"/>
    <property type="evidence" value="ECO:0007669"/>
    <property type="project" value="TreeGrafter"/>
</dbReference>
<feature type="compositionally biased region" description="Polar residues" evidence="2">
    <location>
        <begin position="429"/>
        <end position="440"/>
    </location>
</feature>
<keyword evidence="4" id="KW-1185">Reference proteome</keyword>
<feature type="compositionally biased region" description="Pro residues" evidence="2">
    <location>
        <begin position="495"/>
        <end position="507"/>
    </location>
</feature>
<dbReference type="GO" id="GO:0031982">
    <property type="term" value="C:vesicle"/>
    <property type="evidence" value="ECO:0007669"/>
    <property type="project" value="TreeGrafter"/>
</dbReference>
<organism evidence="3 4">
    <name type="scientific">Citrus x changshan-huyou</name>
    <dbReference type="NCBI Taxonomy" id="2935761"/>
    <lineage>
        <taxon>Eukaryota</taxon>
        <taxon>Viridiplantae</taxon>
        <taxon>Streptophyta</taxon>
        <taxon>Embryophyta</taxon>
        <taxon>Tracheophyta</taxon>
        <taxon>Spermatophyta</taxon>
        <taxon>Magnoliopsida</taxon>
        <taxon>eudicotyledons</taxon>
        <taxon>Gunneridae</taxon>
        <taxon>Pentapetalae</taxon>
        <taxon>rosids</taxon>
        <taxon>malvids</taxon>
        <taxon>Sapindales</taxon>
        <taxon>Rutaceae</taxon>
        <taxon>Aurantioideae</taxon>
        <taxon>Citrus</taxon>
    </lineage>
</organism>
<feature type="compositionally biased region" description="Polar residues" evidence="2">
    <location>
        <begin position="524"/>
        <end position="538"/>
    </location>
</feature>
<accession>A0AAP0QXY5</accession>
<feature type="compositionally biased region" description="Polar residues" evidence="2">
    <location>
        <begin position="360"/>
        <end position="383"/>
    </location>
</feature>
<feature type="compositionally biased region" description="Basic and acidic residues" evidence="2">
    <location>
        <begin position="299"/>
        <end position="308"/>
    </location>
</feature>
<dbReference type="GO" id="GO:0072318">
    <property type="term" value="P:clathrin coat disassembly"/>
    <property type="evidence" value="ECO:0007669"/>
    <property type="project" value="TreeGrafter"/>
</dbReference>
<feature type="compositionally biased region" description="Low complexity" evidence="2">
    <location>
        <begin position="200"/>
        <end position="224"/>
    </location>
</feature>
<feature type="region of interest" description="Disordered" evidence="2">
    <location>
        <begin position="289"/>
        <end position="552"/>
    </location>
</feature>
<feature type="region of interest" description="Disordered" evidence="2">
    <location>
        <begin position="573"/>
        <end position="703"/>
    </location>
</feature>
<feature type="compositionally biased region" description="Polar residues" evidence="2">
    <location>
        <begin position="459"/>
        <end position="468"/>
    </location>
</feature>
<dbReference type="InterPro" id="IPR036869">
    <property type="entry name" value="J_dom_sf"/>
</dbReference>
<feature type="compositionally biased region" description="Low complexity" evidence="2">
    <location>
        <begin position="835"/>
        <end position="851"/>
    </location>
</feature>
<evidence type="ECO:0000256" key="1">
    <source>
        <dbReference type="ARBA" id="ARBA00023054"/>
    </source>
</evidence>
<proteinExistence type="predicted"/>
<feature type="compositionally biased region" description="Polar residues" evidence="2">
    <location>
        <begin position="410"/>
        <end position="421"/>
    </location>
</feature>
<comment type="caution">
    <text evidence="3">The sequence shown here is derived from an EMBL/GenBank/DDBJ whole genome shotgun (WGS) entry which is preliminary data.</text>
</comment>
<feature type="compositionally biased region" description="Polar residues" evidence="2">
    <location>
        <begin position="852"/>
        <end position="863"/>
    </location>
</feature>
<feature type="compositionally biased region" description="Polar residues" evidence="2">
    <location>
        <begin position="874"/>
        <end position="886"/>
    </location>
</feature>
<dbReference type="SUPFAM" id="SSF46565">
    <property type="entry name" value="Chaperone J-domain"/>
    <property type="match status" value="1"/>
</dbReference>
<feature type="region of interest" description="Disordered" evidence="2">
    <location>
        <begin position="153"/>
        <end position="250"/>
    </location>
</feature>
<feature type="region of interest" description="Disordered" evidence="2">
    <location>
        <begin position="903"/>
        <end position="948"/>
    </location>
</feature>
<dbReference type="EMBL" id="JBCGBO010000002">
    <property type="protein sequence ID" value="KAK9222793.1"/>
    <property type="molecule type" value="Genomic_DNA"/>
</dbReference>
<dbReference type="PANTHER" id="PTHR23172">
    <property type="entry name" value="AUXILIN/CYCLIN G-ASSOCIATED KINASE-RELATED"/>
    <property type="match status" value="1"/>
</dbReference>
<name>A0AAP0QXY5_9ROSI</name>
<dbReference type="AlphaFoldDB" id="A0AAP0QXY5"/>
<feature type="compositionally biased region" description="Low complexity" evidence="2">
    <location>
        <begin position="235"/>
        <end position="249"/>
    </location>
</feature>
<evidence type="ECO:0000313" key="4">
    <source>
        <dbReference type="Proteomes" id="UP001428341"/>
    </source>
</evidence>
<dbReference type="GO" id="GO:0030276">
    <property type="term" value="F:clathrin binding"/>
    <property type="evidence" value="ECO:0007669"/>
    <property type="project" value="TreeGrafter"/>
</dbReference>
<feature type="compositionally biased region" description="Basic and acidic residues" evidence="2">
    <location>
        <begin position="173"/>
        <end position="188"/>
    </location>
</feature>
<feature type="compositionally biased region" description="Low complexity" evidence="2">
    <location>
        <begin position="540"/>
        <end position="551"/>
    </location>
</feature>
<feature type="region of interest" description="Disordered" evidence="2">
    <location>
        <begin position="1"/>
        <end position="32"/>
    </location>
</feature>
<gene>
    <name evidence="3" type="ORF">WN944_011232</name>
</gene>
<dbReference type="FunFam" id="1.10.287.110:FF:000009">
    <property type="entry name" value="Auxilin-related protein 1"/>
    <property type="match status" value="1"/>
</dbReference>
<dbReference type="Proteomes" id="UP001428341">
    <property type="component" value="Unassembled WGS sequence"/>
</dbReference>
<dbReference type="PANTHER" id="PTHR23172:SF19">
    <property type="entry name" value="J DOMAIN-CONTAINING PROTEIN"/>
    <property type="match status" value="1"/>
</dbReference>
<feature type="compositionally biased region" description="Polar residues" evidence="2">
    <location>
        <begin position="337"/>
        <end position="352"/>
    </location>
</feature>
<feature type="compositionally biased region" description="Polar residues" evidence="2">
    <location>
        <begin position="391"/>
        <end position="402"/>
    </location>
</feature>
<feature type="compositionally biased region" description="Basic and acidic residues" evidence="2">
    <location>
        <begin position="594"/>
        <end position="703"/>
    </location>
</feature>
<feature type="compositionally biased region" description="Basic and acidic residues" evidence="2">
    <location>
        <begin position="915"/>
        <end position="948"/>
    </location>
</feature>
<dbReference type="GO" id="GO:0072583">
    <property type="term" value="P:clathrin-dependent endocytosis"/>
    <property type="evidence" value="ECO:0007669"/>
    <property type="project" value="TreeGrafter"/>
</dbReference>
<reference evidence="3 4" key="1">
    <citation type="submission" date="2024-05" db="EMBL/GenBank/DDBJ databases">
        <title>Haplotype-resolved chromosome-level genome assembly of Huyou (Citrus changshanensis).</title>
        <authorList>
            <person name="Miao C."/>
            <person name="Chen W."/>
            <person name="Wu Y."/>
            <person name="Wang L."/>
            <person name="Zhao S."/>
            <person name="Grierson D."/>
            <person name="Xu C."/>
            <person name="Chen K."/>
        </authorList>
    </citation>
    <scope>NUCLEOTIDE SEQUENCE [LARGE SCALE GENOMIC DNA]</scope>
    <source>
        <strain evidence="3">01-14</strain>
        <tissue evidence="3">Leaf</tissue>
    </source>
</reference>
<keyword evidence="1" id="KW-0175">Coiled coil</keyword>
<protein>
    <submittedName>
        <fullName evidence="3">Uncharacterized protein</fullName>
    </submittedName>
</protein>
<sequence length="1055" mass="115244">MDEFPSLLARDFGFKPQGKSAPMAPSRANNSSFVLGSNASEFPKSSSLRSTAVFDDHDRDGPFFNDVFVGPPKYSSTSAVDSRSGNASSFDYGSLSDSSNANSMPVYDKPVYDDDVDIFKGLPGLRTSSTPAAAASSSGAKFDDVFASFSRSSAKHESARESSPLDDLLGNLGKKETESRVKSEKDVSAFDDLLPGFGRSRSPSSNRSTSESSQSQKPPSNSTKTASSVMEDPFGVSESTSTHVGSSSEVFTDRLEEIGKFGGSGSAKVNGSSVSGGVFDDLDSLNILGKSVPPVSPEINKRGNDRSLRSKSVSGTQTHPRKESIDRSSVENFDGYAQNNTPVDNFQGSNDTLFDMPSVATDSSRSAGSATSPPSYMSATDSLRSAGRATSPPSYMSATDSLRSAGRATSPPSYMSATDSLRSAGRATSPPSYMSATDSLRSAGRATSPPSYTSASPSETNSQVNTTPKSEDLFDSAEDVWLTVSEIPLFTQPTSAPPPSRPPPPRPTRVSKLETGNARKKANEYSSFSNSPQCTHSPKSTRAGTRSSAASQIDELEDFAMSRSWNNVNEYGEVPSAEDVESSIAAASAAAMKEAMDRAEAKFRHAKEMRERESFKAARSRESVQPDREERATQQDAQERLDREMQQREKGEEQRRLEREREREREEKEREKKRIEKEKERAREIEKEREKARQAVERATREARERAAAEARIKAERAAVDKANAAARERAERAAVQRAQAEARERAAAEARERAERAAAEARERANAEAREKEARERASVARTEAEALQRAERAAVQRAASEARERAAAEAREKAAAAARANQNQQKNENDLESFFSMSSRPSSAPRPRANTSDSLFDSQSKGGPEPARRTSVGASSNMRKASSTTNIVDDLSSIFGAAGSSAGEFQDVEGETEERRRARLERHQRTQERAAKALAEKNERDLQAQRDQAERHRIAETLDVEIKRWAAGKEGNIRALLATMQYVLWPESGWQPVSLTDLITAAAVKKCYRKATLCIHPDKVQQKGANLQQKYIAEKVFDLLKEAWNKFNSEELF</sequence>
<feature type="compositionally biased region" description="Low complexity" evidence="2">
    <location>
        <begin position="446"/>
        <end position="458"/>
    </location>
</feature>
<dbReference type="Gene3D" id="1.10.287.110">
    <property type="entry name" value="DnaJ domain"/>
    <property type="match status" value="1"/>
</dbReference>
<feature type="compositionally biased region" description="Basic and acidic residues" evidence="2">
    <location>
        <begin position="320"/>
        <end position="329"/>
    </location>
</feature>